<keyword evidence="2" id="KW-1133">Transmembrane helix</keyword>
<dbReference type="OrthoDB" id="26872at2"/>
<feature type="region of interest" description="Disordered" evidence="1">
    <location>
        <begin position="1"/>
        <end position="87"/>
    </location>
</feature>
<gene>
    <name evidence="4" type="ORF">BBK14_00125</name>
</gene>
<evidence type="ECO:0000313" key="4">
    <source>
        <dbReference type="EMBL" id="OHV46731.1"/>
    </source>
</evidence>
<dbReference type="EMBL" id="MAXA01000001">
    <property type="protein sequence ID" value="OHV46731.1"/>
    <property type="molecule type" value="Genomic_DNA"/>
</dbReference>
<dbReference type="InterPro" id="IPR012347">
    <property type="entry name" value="Ferritin-like"/>
</dbReference>
<evidence type="ECO:0000256" key="1">
    <source>
        <dbReference type="SAM" id="MobiDB-lite"/>
    </source>
</evidence>
<evidence type="ECO:0000256" key="2">
    <source>
        <dbReference type="SAM" id="Phobius"/>
    </source>
</evidence>
<dbReference type="Proteomes" id="UP000179769">
    <property type="component" value="Unassembled WGS sequence"/>
</dbReference>
<reference evidence="5" key="1">
    <citation type="submission" date="2016-07" db="EMBL/GenBank/DDBJ databases">
        <title>Frankia sp. NRRL B-16219 Genome sequencing.</title>
        <authorList>
            <person name="Ghodhbane-Gtari F."/>
            <person name="Swanson E."/>
            <person name="Gueddou A."/>
            <person name="Louati M."/>
            <person name="Nouioui I."/>
            <person name="Hezbri K."/>
            <person name="Abebe-Akele F."/>
            <person name="Simpson S."/>
            <person name="Morris K."/>
            <person name="Thomas K."/>
            <person name="Gtari M."/>
            <person name="Tisa L.S."/>
        </authorList>
    </citation>
    <scope>NUCLEOTIDE SEQUENCE [LARGE SCALE GENOMIC DNA]</scope>
    <source>
        <strain evidence="5">NRRL B-16219</strain>
    </source>
</reference>
<feature type="domain" description="DUF305" evidence="3">
    <location>
        <begin position="132"/>
        <end position="323"/>
    </location>
</feature>
<keyword evidence="5" id="KW-1185">Reference proteome</keyword>
<feature type="transmembrane region" description="Helical" evidence="2">
    <location>
        <begin position="98"/>
        <end position="122"/>
    </location>
</feature>
<keyword evidence="2" id="KW-0812">Transmembrane</keyword>
<dbReference type="PANTHER" id="PTHR36933">
    <property type="entry name" value="SLL0788 PROTEIN"/>
    <property type="match status" value="1"/>
</dbReference>
<name>A0A1S1RLP1_9ACTN</name>
<evidence type="ECO:0000259" key="3">
    <source>
        <dbReference type="Pfam" id="PF03713"/>
    </source>
</evidence>
<protein>
    <submittedName>
        <fullName evidence="4">DUF305 domain-containing protein</fullName>
    </submittedName>
</protein>
<dbReference type="PANTHER" id="PTHR36933:SF1">
    <property type="entry name" value="SLL0788 PROTEIN"/>
    <property type="match status" value="1"/>
</dbReference>
<keyword evidence="2" id="KW-0472">Membrane</keyword>
<sequence>MSRADEDRGVSAMPRDSRTADGTRAETDAAAPMASAAAATATKPSGMTPTVTEAAGLSDAAEAERTSPGSDEDVLVGAAGSGPTAGARADRAPAWVRLWWTPLVLFAVLGLLAGGAGLRVLLDRPPADNSVDVGFARDMSEHHSQAVQMAMVEFNHGGNADVRNMAQDIALSQQREIGVMDAWLSGWGRTSTSANAPMAWMADDSAGGHGDHGTAGTGAMTDGTMPGGGMTGGGMTGGGMTGRTGETVRMPGMATESELGALAAASGRDLDVQFLTLMIHHHRGGVAMAQYASMHADDDRVRALARAMVVNQAWEIDQMQRYLEQLGAPRA</sequence>
<evidence type="ECO:0000313" key="5">
    <source>
        <dbReference type="Proteomes" id="UP000179769"/>
    </source>
</evidence>
<feature type="compositionally biased region" description="Low complexity" evidence="1">
    <location>
        <begin position="28"/>
        <end position="42"/>
    </location>
</feature>
<organism evidence="4 5">
    <name type="scientific">Parafrankia soli</name>
    <dbReference type="NCBI Taxonomy" id="2599596"/>
    <lineage>
        <taxon>Bacteria</taxon>
        <taxon>Bacillati</taxon>
        <taxon>Actinomycetota</taxon>
        <taxon>Actinomycetes</taxon>
        <taxon>Frankiales</taxon>
        <taxon>Frankiaceae</taxon>
        <taxon>Parafrankia</taxon>
    </lineage>
</organism>
<comment type="caution">
    <text evidence="4">The sequence shown here is derived from an EMBL/GenBank/DDBJ whole genome shotgun (WGS) entry which is preliminary data.</text>
</comment>
<dbReference type="AlphaFoldDB" id="A0A1S1RLP1"/>
<accession>A0A1S1RLP1</accession>
<dbReference type="Gene3D" id="1.20.1260.10">
    <property type="match status" value="1"/>
</dbReference>
<dbReference type="Pfam" id="PF03713">
    <property type="entry name" value="DUF305"/>
    <property type="match status" value="1"/>
</dbReference>
<feature type="compositionally biased region" description="Basic and acidic residues" evidence="1">
    <location>
        <begin position="1"/>
        <end position="27"/>
    </location>
</feature>
<proteinExistence type="predicted"/>
<dbReference type="InterPro" id="IPR005183">
    <property type="entry name" value="DUF305_CopM-like"/>
</dbReference>